<organism evidence="3 4">
    <name type="scientific">Merdimonas faecis</name>
    <dbReference type="NCBI Taxonomy" id="1653435"/>
    <lineage>
        <taxon>Bacteria</taxon>
        <taxon>Bacillati</taxon>
        <taxon>Bacillota</taxon>
        <taxon>Clostridia</taxon>
        <taxon>Lachnospirales</taxon>
        <taxon>Lachnospiraceae</taxon>
        <taxon>Merdimonas</taxon>
    </lineage>
</organism>
<keyword evidence="1" id="KW-1133">Transmembrane helix</keyword>
<evidence type="ECO:0000259" key="2">
    <source>
        <dbReference type="Pfam" id="PF13240"/>
    </source>
</evidence>
<gene>
    <name evidence="3" type="ORF">K8V39_08180</name>
</gene>
<evidence type="ECO:0000313" key="4">
    <source>
        <dbReference type="Proteomes" id="UP000813420"/>
    </source>
</evidence>
<keyword evidence="1" id="KW-0812">Transmembrane</keyword>
<name>A0A9D2VXY0_9FIRM</name>
<dbReference type="Proteomes" id="UP000813420">
    <property type="component" value="Unassembled WGS sequence"/>
</dbReference>
<dbReference type="RefSeq" id="WP_070089707.1">
    <property type="nucleotide sequence ID" value="NZ_CABMJS010000022.1"/>
</dbReference>
<keyword evidence="1" id="KW-0472">Membrane</keyword>
<feature type="domain" description="Zinc-ribbon" evidence="2">
    <location>
        <begin position="2"/>
        <end position="24"/>
    </location>
</feature>
<dbReference type="EMBL" id="DYXE01000073">
    <property type="protein sequence ID" value="HJH50225.1"/>
    <property type="molecule type" value="Genomic_DNA"/>
</dbReference>
<reference evidence="3" key="1">
    <citation type="journal article" date="2021" name="PeerJ">
        <title>Extensive microbial diversity within the chicken gut microbiome revealed by metagenomics and culture.</title>
        <authorList>
            <person name="Gilroy R."/>
            <person name="Ravi A."/>
            <person name="Getino M."/>
            <person name="Pursley I."/>
            <person name="Horton D.L."/>
            <person name="Alikhan N.F."/>
            <person name="Baker D."/>
            <person name="Gharbi K."/>
            <person name="Hall N."/>
            <person name="Watson M."/>
            <person name="Adriaenssens E.M."/>
            <person name="Foster-Nyarko E."/>
            <person name="Jarju S."/>
            <person name="Secka A."/>
            <person name="Antonio M."/>
            <person name="Oren A."/>
            <person name="Chaudhuri R.R."/>
            <person name="La Ragione R."/>
            <person name="Hildebrand F."/>
            <person name="Pallen M.J."/>
        </authorList>
    </citation>
    <scope>NUCLEOTIDE SEQUENCE</scope>
    <source>
        <strain evidence="3">USAMLcec4-12693</strain>
    </source>
</reference>
<comment type="caution">
    <text evidence="3">The sequence shown here is derived from an EMBL/GenBank/DDBJ whole genome shotgun (WGS) entry which is preliminary data.</text>
</comment>
<accession>A0A9D2VXY0</accession>
<feature type="transmembrane region" description="Helical" evidence="1">
    <location>
        <begin position="55"/>
        <end position="79"/>
    </location>
</feature>
<reference evidence="3" key="2">
    <citation type="submission" date="2021-09" db="EMBL/GenBank/DDBJ databases">
        <authorList>
            <person name="Gilroy R."/>
        </authorList>
    </citation>
    <scope>NUCLEOTIDE SEQUENCE</scope>
    <source>
        <strain evidence="3">USAMLcec4-12693</strain>
    </source>
</reference>
<protein>
    <submittedName>
        <fullName evidence="3">Zinc-ribbon domain-containing protein</fullName>
    </submittedName>
</protein>
<dbReference type="OrthoDB" id="192868at2"/>
<sequence length="219" mass="24005">MFCSHCGQELKEGGKFCPRCGAPVDPAAGAGFSTGYQKMNPGPQGAVMKKGVSPAVAAVIIGVILVCIAGAVFMAYFLFFRNTYKTPIKNLVKVMEDQDTDAALALIPERYLKVMEGVTGMDSDELADMLEDELISGFDEYTGDIKVDYDIGDARDLTDSEIQSLESDYMGYLGDIEDAKEVEFSYEMYVDGELRDSGEDEQLTVIKLDGKWYLNPGDM</sequence>
<proteinExistence type="predicted"/>
<dbReference type="InterPro" id="IPR026870">
    <property type="entry name" value="Zinc_ribbon_dom"/>
</dbReference>
<dbReference type="Pfam" id="PF13240">
    <property type="entry name" value="Zn_Ribbon_1"/>
    <property type="match status" value="1"/>
</dbReference>
<evidence type="ECO:0000256" key="1">
    <source>
        <dbReference type="SAM" id="Phobius"/>
    </source>
</evidence>
<dbReference type="AlphaFoldDB" id="A0A9D2VXY0"/>
<evidence type="ECO:0000313" key="3">
    <source>
        <dbReference type="EMBL" id="HJH50225.1"/>
    </source>
</evidence>